<proteinExistence type="predicted"/>
<name>A0A256FPD9_9HYPH</name>
<comment type="caution">
    <text evidence="1">The sequence shown here is derived from an EMBL/GenBank/DDBJ whole genome shotgun (WGS) entry which is preliminary data.</text>
</comment>
<keyword evidence="2" id="KW-1185">Reference proteome</keyword>
<dbReference type="OrthoDB" id="8265479at2"/>
<organism evidence="1 2">
    <name type="scientific">Brucella rhizosphaerae</name>
    <dbReference type="NCBI Taxonomy" id="571254"/>
    <lineage>
        <taxon>Bacteria</taxon>
        <taxon>Pseudomonadati</taxon>
        <taxon>Pseudomonadota</taxon>
        <taxon>Alphaproteobacteria</taxon>
        <taxon>Hyphomicrobiales</taxon>
        <taxon>Brucellaceae</taxon>
        <taxon>Brucella/Ochrobactrum group</taxon>
        <taxon>Brucella</taxon>
    </lineage>
</organism>
<reference evidence="1 2" key="1">
    <citation type="submission" date="2017-07" db="EMBL/GenBank/DDBJ databases">
        <title>Phylogenetic study on the rhizospheric bacterium Ochrobactrum sp. A44.</title>
        <authorList>
            <person name="Krzyzanowska D.M."/>
            <person name="Ossowicki A."/>
            <person name="Rajewska M."/>
            <person name="Maciag T."/>
            <person name="Kaczynski Z."/>
            <person name="Czerwicka M."/>
            <person name="Jafra S."/>
        </authorList>
    </citation>
    <scope>NUCLEOTIDE SEQUENCE [LARGE SCALE GENOMIC DNA]</scope>
    <source>
        <strain evidence="1 2">PR17</strain>
    </source>
</reference>
<protein>
    <submittedName>
        <fullName evidence="1">Putative carbohydrate binding protein</fullName>
    </submittedName>
</protein>
<gene>
    <name evidence="1" type="ORF">CEV32_4347</name>
</gene>
<accession>A0A256FPD9</accession>
<evidence type="ECO:0000313" key="1">
    <source>
        <dbReference type="EMBL" id="OYR16713.1"/>
    </source>
</evidence>
<dbReference type="RefSeq" id="WP_094575357.1">
    <property type="nucleotide sequence ID" value="NZ_JBHEEL010000009.1"/>
</dbReference>
<dbReference type="AlphaFoldDB" id="A0A256FPD9"/>
<dbReference type="EMBL" id="NNRK01000022">
    <property type="protein sequence ID" value="OYR16713.1"/>
    <property type="molecule type" value="Genomic_DNA"/>
</dbReference>
<dbReference type="Proteomes" id="UP000216345">
    <property type="component" value="Unassembled WGS sequence"/>
</dbReference>
<evidence type="ECO:0000313" key="2">
    <source>
        <dbReference type="Proteomes" id="UP000216345"/>
    </source>
</evidence>
<sequence length="210" mass="23039">MVDIVELPAVPFAQCEFDPIRPSSTERMEGRRVESQSTGTPYWTASYKTDYLTREQAGLLAAFQMLSGDNGGVFRAYDVDRQRPLKYLGGFPSGFTGNATVRGFNNSRSVEAGGLPSGFQLVAGDYLEIRKTALVRSLHRVTAAATASAAGIATIKFDYPIDLQHFTVPCTVHFERASCLMQIDPGSFSAPKSMADRTVSFTATEMFFYE</sequence>